<keyword evidence="3" id="KW-0274">FAD</keyword>
<keyword evidence="4" id="KW-0560">Oxidoreductase</keyword>
<reference evidence="6 7" key="1">
    <citation type="submission" date="2016-10" db="EMBL/GenBank/DDBJ databases">
        <authorList>
            <person name="de Groot N.N."/>
        </authorList>
    </citation>
    <scope>NUCLEOTIDE SEQUENCE [LARGE SCALE GENOMIC DNA]</scope>
    <source>
        <strain evidence="6 7">DSM 44993</strain>
    </source>
</reference>
<feature type="domain" description="FAD/NAD(P)-binding" evidence="5">
    <location>
        <begin position="4"/>
        <end position="265"/>
    </location>
</feature>
<dbReference type="InterPro" id="IPR016156">
    <property type="entry name" value="FAD/NAD-linked_Rdtase_dimer_sf"/>
</dbReference>
<dbReference type="GO" id="GO:0005737">
    <property type="term" value="C:cytoplasm"/>
    <property type="evidence" value="ECO:0007669"/>
    <property type="project" value="TreeGrafter"/>
</dbReference>
<evidence type="ECO:0000313" key="6">
    <source>
        <dbReference type="EMBL" id="SEP37516.1"/>
    </source>
</evidence>
<organism evidence="6 7">
    <name type="scientific">Amycolatopsis saalfeldensis</name>
    <dbReference type="NCBI Taxonomy" id="394193"/>
    <lineage>
        <taxon>Bacteria</taxon>
        <taxon>Bacillati</taxon>
        <taxon>Actinomycetota</taxon>
        <taxon>Actinomycetes</taxon>
        <taxon>Pseudonocardiales</taxon>
        <taxon>Pseudonocardiaceae</taxon>
        <taxon>Amycolatopsis</taxon>
    </lineage>
</organism>
<dbReference type="SUPFAM" id="SSF55424">
    <property type="entry name" value="FAD/NAD-linked reductases, dimerisation (C-terminal) domain"/>
    <property type="match status" value="1"/>
</dbReference>
<evidence type="ECO:0000313" key="7">
    <source>
        <dbReference type="Proteomes" id="UP000198582"/>
    </source>
</evidence>
<dbReference type="PANTHER" id="PTHR43557:SF2">
    <property type="entry name" value="RIESKE DOMAIN-CONTAINING PROTEIN-RELATED"/>
    <property type="match status" value="1"/>
</dbReference>
<dbReference type="GO" id="GO:0016651">
    <property type="term" value="F:oxidoreductase activity, acting on NAD(P)H"/>
    <property type="evidence" value="ECO:0007669"/>
    <property type="project" value="TreeGrafter"/>
</dbReference>
<dbReference type="Proteomes" id="UP000198582">
    <property type="component" value="Unassembled WGS sequence"/>
</dbReference>
<dbReference type="AlphaFoldDB" id="A0A1H8XC82"/>
<sequence length="377" mass="40054">MSAACAYREAGGSGEIHLLSADQDPPYERPPLSKDLLRGETASDQISLVDEKTRKEQDIGLALGDPVVELGPDRARTAAGRDYPFTHCVLATGAEPVRPDLPGADHPRVRVLRSLRDSGHLREAAMRAGEAIVAGAGFIGCEAAVSLARLGLRVTVLCPGPVPQLARLGREAGELIASWLAEEGVLLLPETELKSITDGHIVRTGSGQDLDAGLILLATGARPRADLAEQAGLAIEDGRVRTDERMRTSRPGIFAAGDVALAYNAVAGRALPVEHWGEGLAMGEVAGRTAAGADAVWDAVPGFWSEIGDHTLKYAAWGDGFDHARPVSGDDGKFTVWYERDGTAVGVLTHEADDDYERGTELIHAHRPLPQNLEDAR</sequence>
<dbReference type="PANTHER" id="PTHR43557">
    <property type="entry name" value="APOPTOSIS-INDUCING FACTOR 1"/>
    <property type="match status" value="1"/>
</dbReference>
<keyword evidence="7" id="KW-1185">Reference proteome</keyword>
<protein>
    <submittedName>
        <fullName evidence="6">Pyridine nucleotide-disulphide oxidoreductase</fullName>
    </submittedName>
</protein>
<evidence type="ECO:0000256" key="3">
    <source>
        <dbReference type="ARBA" id="ARBA00022827"/>
    </source>
</evidence>
<dbReference type="InterPro" id="IPR023753">
    <property type="entry name" value="FAD/NAD-binding_dom"/>
</dbReference>
<dbReference type="InterPro" id="IPR036188">
    <property type="entry name" value="FAD/NAD-bd_sf"/>
</dbReference>
<name>A0A1H8XC82_9PSEU</name>
<keyword evidence="2" id="KW-0285">Flavoprotein</keyword>
<evidence type="ECO:0000259" key="5">
    <source>
        <dbReference type="Pfam" id="PF07992"/>
    </source>
</evidence>
<dbReference type="PRINTS" id="PR00368">
    <property type="entry name" value="FADPNR"/>
</dbReference>
<dbReference type="Pfam" id="PF07992">
    <property type="entry name" value="Pyr_redox_2"/>
    <property type="match status" value="1"/>
</dbReference>
<dbReference type="EMBL" id="FOEF01000007">
    <property type="protein sequence ID" value="SEP37516.1"/>
    <property type="molecule type" value="Genomic_DNA"/>
</dbReference>
<dbReference type="PRINTS" id="PR00411">
    <property type="entry name" value="PNDRDTASEI"/>
</dbReference>
<proteinExistence type="predicted"/>
<gene>
    <name evidence="6" type="ORF">SAMN04489732_10722</name>
</gene>
<dbReference type="SUPFAM" id="SSF51905">
    <property type="entry name" value="FAD/NAD(P)-binding domain"/>
    <property type="match status" value="2"/>
</dbReference>
<evidence type="ECO:0000256" key="1">
    <source>
        <dbReference type="ARBA" id="ARBA00001974"/>
    </source>
</evidence>
<dbReference type="InterPro" id="IPR050446">
    <property type="entry name" value="FAD-oxidoreductase/Apoptosis"/>
</dbReference>
<accession>A0A1H8XC82</accession>
<evidence type="ECO:0000256" key="2">
    <source>
        <dbReference type="ARBA" id="ARBA00022630"/>
    </source>
</evidence>
<dbReference type="Gene3D" id="3.30.390.30">
    <property type="match status" value="1"/>
</dbReference>
<dbReference type="Gene3D" id="3.50.50.60">
    <property type="entry name" value="FAD/NAD(P)-binding domain"/>
    <property type="match status" value="2"/>
</dbReference>
<dbReference type="STRING" id="394193.SAMN04489732_10722"/>
<evidence type="ECO:0000256" key="4">
    <source>
        <dbReference type="ARBA" id="ARBA00023002"/>
    </source>
</evidence>
<comment type="cofactor">
    <cofactor evidence="1">
        <name>FAD</name>
        <dbReference type="ChEBI" id="CHEBI:57692"/>
    </cofactor>
</comment>